<evidence type="ECO:0000256" key="1">
    <source>
        <dbReference type="SAM" id="Phobius"/>
    </source>
</evidence>
<dbReference type="Proteomes" id="UP001228905">
    <property type="component" value="Unassembled WGS sequence"/>
</dbReference>
<reference evidence="2 3" key="1">
    <citation type="submission" date="2023-07" db="EMBL/GenBank/DDBJ databases">
        <title>Genomic Encyclopedia of Type Strains, Phase IV (KMG-IV): sequencing the most valuable type-strain genomes for metagenomic binning, comparative biology and taxonomic classification.</title>
        <authorList>
            <person name="Goeker M."/>
        </authorList>
    </citation>
    <scope>NUCLEOTIDE SEQUENCE [LARGE SCALE GENOMIC DNA]</scope>
    <source>
        <strain evidence="2 3">DSM 18695</strain>
    </source>
</reference>
<dbReference type="RefSeq" id="WP_307345951.1">
    <property type="nucleotide sequence ID" value="NZ_JAUSVS010000001.1"/>
</dbReference>
<gene>
    <name evidence="2" type="ORF">QO010_000671</name>
</gene>
<sequence>MTIQYDEDLVAGWLRRFKWALKRMPSPEREDIVAETRAHLHERMAGGLTAVQALANFGAPEAYAGKFLDEMYLSAAAGSQSWSDNLRAVARFATRSGVAFVAIFVVLMVGSLGLGFLIAGVWKIFDPAHVGMWVGPRDFALGVVDHPEASRELLGNWMYPLCAAAVALAWFICRGVLLWAVRILAPKA</sequence>
<dbReference type="Pfam" id="PF22564">
    <property type="entry name" value="HAAS"/>
    <property type="match status" value="1"/>
</dbReference>
<evidence type="ECO:0000313" key="3">
    <source>
        <dbReference type="Proteomes" id="UP001228905"/>
    </source>
</evidence>
<accession>A0ABU0ILN0</accession>
<evidence type="ECO:0000313" key="2">
    <source>
        <dbReference type="EMBL" id="MDQ0462923.1"/>
    </source>
</evidence>
<keyword evidence="3" id="KW-1185">Reference proteome</keyword>
<keyword evidence="1" id="KW-0812">Transmembrane</keyword>
<protein>
    <submittedName>
        <fullName evidence="2">Membrane protein</fullName>
    </submittedName>
</protein>
<keyword evidence="1" id="KW-1133">Transmembrane helix</keyword>
<comment type="caution">
    <text evidence="2">The sequence shown here is derived from an EMBL/GenBank/DDBJ whole genome shotgun (WGS) entry which is preliminary data.</text>
</comment>
<feature type="transmembrane region" description="Helical" evidence="1">
    <location>
        <begin position="97"/>
        <end position="122"/>
    </location>
</feature>
<dbReference type="EMBL" id="JAUSVS010000001">
    <property type="protein sequence ID" value="MDQ0462923.1"/>
    <property type="molecule type" value="Genomic_DNA"/>
</dbReference>
<name>A0ABU0ILN0_9CAUL</name>
<organism evidence="2 3">
    <name type="scientific">Caulobacter ginsengisoli</name>
    <dbReference type="NCBI Taxonomy" id="400775"/>
    <lineage>
        <taxon>Bacteria</taxon>
        <taxon>Pseudomonadati</taxon>
        <taxon>Pseudomonadota</taxon>
        <taxon>Alphaproteobacteria</taxon>
        <taxon>Caulobacterales</taxon>
        <taxon>Caulobacteraceae</taxon>
        <taxon>Caulobacter</taxon>
    </lineage>
</organism>
<proteinExistence type="predicted"/>
<feature type="transmembrane region" description="Helical" evidence="1">
    <location>
        <begin position="157"/>
        <end position="181"/>
    </location>
</feature>
<keyword evidence="1" id="KW-0472">Membrane</keyword>